<evidence type="ECO:0000313" key="2">
    <source>
        <dbReference type="Proteomes" id="UP000542813"/>
    </source>
</evidence>
<organism evidence="1 2">
    <name type="scientific">Jiangella mangrovi</name>
    <dbReference type="NCBI Taxonomy" id="1524084"/>
    <lineage>
        <taxon>Bacteria</taxon>
        <taxon>Bacillati</taxon>
        <taxon>Actinomycetota</taxon>
        <taxon>Actinomycetes</taxon>
        <taxon>Jiangellales</taxon>
        <taxon>Jiangellaceae</taxon>
        <taxon>Jiangella</taxon>
    </lineage>
</organism>
<sequence>MEILPSAKKHDIPDEDILHAIRNPFSYVEQEYDGELRLLLIGPARDATLLEVVVVPIDEPQRVIHAEYLRPKFYGYL</sequence>
<proteinExistence type="predicted"/>
<dbReference type="RefSeq" id="WP_184821649.1">
    <property type="nucleotide sequence ID" value="NZ_JACHMM010000001.1"/>
</dbReference>
<gene>
    <name evidence="1" type="ORF">HD601_002106</name>
</gene>
<comment type="caution">
    <text evidence="1">The sequence shown here is derived from an EMBL/GenBank/DDBJ whole genome shotgun (WGS) entry which is preliminary data.</text>
</comment>
<name>A0A7W9GPT1_9ACTN</name>
<dbReference type="EMBL" id="JACHMM010000001">
    <property type="protein sequence ID" value="MBB5787531.1"/>
    <property type="molecule type" value="Genomic_DNA"/>
</dbReference>
<protein>
    <submittedName>
        <fullName evidence="1">Uncharacterized DUF497 family protein</fullName>
    </submittedName>
</protein>
<keyword evidence="2" id="KW-1185">Reference proteome</keyword>
<accession>A0A7W9GPT1</accession>
<evidence type="ECO:0000313" key="1">
    <source>
        <dbReference type="EMBL" id="MBB5787531.1"/>
    </source>
</evidence>
<dbReference type="Proteomes" id="UP000542813">
    <property type="component" value="Unassembled WGS sequence"/>
</dbReference>
<reference evidence="1 2" key="1">
    <citation type="submission" date="2020-08" db="EMBL/GenBank/DDBJ databases">
        <title>Sequencing the genomes of 1000 actinobacteria strains.</title>
        <authorList>
            <person name="Klenk H.-P."/>
        </authorList>
    </citation>
    <scope>NUCLEOTIDE SEQUENCE [LARGE SCALE GENOMIC DNA]</scope>
    <source>
        <strain evidence="1 2">DSM 102122</strain>
    </source>
</reference>
<dbReference type="AlphaFoldDB" id="A0A7W9GPT1"/>